<keyword evidence="1" id="KW-1133">Transmembrane helix</keyword>
<evidence type="ECO:0000256" key="1">
    <source>
        <dbReference type="SAM" id="Phobius"/>
    </source>
</evidence>
<keyword evidence="1" id="KW-0812">Transmembrane</keyword>
<proteinExistence type="predicted"/>
<dbReference type="EMBL" id="JAJSOF020000027">
    <property type="protein sequence ID" value="KAJ4433617.1"/>
    <property type="molecule type" value="Genomic_DNA"/>
</dbReference>
<feature type="transmembrane region" description="Helical" evidence="1">
    <location>
        <begin position="20"/>
        <end position="37"/>
    </location>
</feature>
<accession>A0ABQ8SHP7</accession>
<protein>
    <submittedName>
        <fullName evidence="2">Uncharacterized protein</fullName>
    </submittedName>
</protein>
<gene>
    <name evidence="2" type="ORF">ANN_15927</name>
</gene>
<dbReference type="Proteomes" id="UP001148838">
    <property type="component" value="Unassembled WGS sequence"/>
</dbReference>
<organism evidence="2 3">
    <name type="scientific">Periplaneta americana</name>
    <name type="common">American cockroach</name>
    <name type="synonym">Blatta americana</name>
    <dbReference type="NCBI Taxonomy" id="6978"/>
    <lineage>
        <taxon>Eukaryota</taxon>
        <taxon>Metazoa</taxon>
        <taxon>Ecdysozoa</taxon>
        <taxon>Arthropoda</taxon>
        <taxon>Hexapoda</taxon>
        <taxon>Insecta</taxon>
        <taxon>Pterygota</taxon>
        <taxon>Neoptera</taxon>
        <taxon>Polyneoptera</taxon>
        <taxon>Dictyoptera</taxon>
        <taxon>Blattodea</taxon>
        <taxon>Blattoidea</taxon>
        <taxon>Blattidae</taxon>
        <taxon>Blattinae</taxon>
        <taxon>Periplaneta</taxon>
    </lineage>
</organism>
<keyword evidence="1" id="KW-0472">Membrane</keyword>
<sequence length="75" mass="8495">MIAPYLSTTESDHGSDDIPILPRIRLSFIIIIIIIIITRTFPISDYMVCDYNLRRDPPISWSSSVSVSITCSHNL</sequence>
<name>A0ABQ8SHP7_PERAM</name>
<keyword evidence="3" id="KW-1185">Reference proteome</keyword>
<evidence type="ECO:0000313" key="3">
    <source>
        <dbReference type="Proteomes" id="UP001148838"/>
    </source>
</evidence>
<comment type="caution">
    <text evidence="2">The sequence shown here is derived from an EMBL/GenBank/DDBJ whole genome shotgun (WGS) entry which is preliminary data.</text>
</comment>
<reference evidence="2 3" key="1">
    <citation type="journal article" date="2022" name="Allergy">
        <title>Genome assembly and annotation of Periplaneta americana reveal a comprehensive cockroach allergen profile.</title>
        <authorList>
            <person name="Wang L."/>
            <person name="Xiong Q."/>
            <person name="Saelim N."/>
            <person name="Wang L."/>
            <person name="Nong W."/>
            <person name="Wan A.T."/>
            <person name="Shi M."/>
            <person name="Liu X."/>
            <person name="Cao Q."/>
            <person name="Hui J.H.L."/>
            <person name="Sookrung N."/>
            <person name="Leung T.F."/>
            <person name="Tungtrongchitr A."/>
            <person name="Tsui S.K.W."/>
        </authorList>
    </citation>
    <scope>NUCLEOTIDE SEQUENCE [LARGE SCALE GENOMIC DNA]</scope>
    <source>
        <strain evidence="2">PWHHKU_190912</strain>
    </source>
</reference>
<evidence type="ECO:0000313" key="2">
    <source>
        <dbReference type="EMBL" id="KAJ4433617.1"/>
    </source>
</evidence>